<dbReference type="InterPro" id="IPR017670">
    <property type="entry name" value="Phosphonate_degrad-assoc"/>
</dbReference>
<sequence length="189" mass="20916">MPLSLYDIEHLFLERGHRAYDGEPVSHLKHALQTATLAEQAGASPQLVTASLLHDLGHLIAEDKDTPTLRGIDDKHQYFVLPFLRGLFDAQVLEPIRLHVEAKRYLCYVEPGYAMMLSEDSRRSLRLQGGAFDAGQAMDFAGLPGAPDAIKLRRWDDQAKAPGMVTGSLVHFLEVAESISKRARLMAVG</sequence>
<dbReference type="InterPro" id="IPR006674">
    <property type="entry name" value="HD_domain"/>
</dbReference>
<dbReference type="NCBIfam" id="TIGR03276">
    <property type="entry name" value="Phn-HD"/>
    <property type="match status" value="1"/>
</dbReference>
<dbReference type="InterPro" id="IPR003607">
    <property type="entry name" value="HD/PDEase_dom"/>
</dbReference>
<accession>A0A261S681</accession>
<dbReference type="Proteomes" id="UP000217005">
    <property type="component" value="Unassembled WGS sequence"/>
</dbReference>
<protein>
    <submittedName>
        <fullName evidence="2">Phosphohydrolase</fullName>
    </submittedName>
</protein>
<proteinExistence type="predicted"/>
<dbReference type="PANTHER" id="PTHR40202">
    <property type="match status" value="1"/>
</dbReference>
<dbReference type="PANTHER" id="PTHR40202:SF1">
    <property type="entry name" value="HD DOMAIN-CONTAINING PROTEIN"/>
    <property type="match status" value="1"/>
</dbReference>
<keyword evidence="2" id="KW-0378">Hydrolase</keyword>
<dbReference type="GO" id="GO:0016787">
    <property type="term" value="F:hydrolase activity"/>
    <property type="evidence" value="ECO:0007669"/>
    <property type="project" value="UniProtKB-KW"/>
</dbReference>
<comment type="caution">
    <text evidence="2">The sequence shown here is derived from an EMBL/GenBank/DDBJ whole genome shotgun (WGS) entry which is preliminary data.</text>
</comment>
<feature type="domain" description="HD" evidence="1">
    <location>
        <begin position="29"/>
        <end position="104"/>
    </location>
</feature>
<gene>
    <name evidence="2" type="ORF">CEG14_18400</name>
</gene>
<dbReference type="CDD" id="cd00077">
    <property type="entry name" value="HDc"/>
    <property type="match status" value="1"/>
</dbReference>
<dbReference type="RefSeq" id="WP_094827854.1">
    <property type="nucleotide sequence ID" value="NZ_NEVL01000004.1"/>
</dbReference>
<dbReference type="Gene3D" id="1.10.3210.10">
    <property type="entry name" value="Hypothetical protein af1432"/>
    <property type="match status" value="1"/>
</dbReference>
<reference evidence="2 3" key="1">
    <citation type="submission" date="2017-05" db="EMBL/GenBank/DDBJ databases">
        <title>Complete and WGS of Bordetella genogroups.</title>
        <authorList>
            <person name="Spilker T."/>
            <person name="LiPuma J."/>
        </authorList>
    </citation>
    <scope>NUCLEOTIDE SEQUENCE [LARGE SCALE GENOMIC DNA]</scope>
    <source>
        <strain evidence="2 3">AU17610</strain>
    </source>
</reference>
<dbReference type="AlphaFoldDB" id="A0A261S681"/>
<dbReference type="OrthoDB" id="823268at2"/>
<dbReference type="EMBL" id="NEVL01000004">
    <property type="protein sequence ID" value="OZI32859.1"/>
    <property type="molecule type" value="Genomic_DNA"/>
</dbReference>
<name>A0A261S681_9BORD</name>
<evidence type="ECO:0000259" key="1">
    <source>
        <dbReference type="Pfam" id="PF01966"/>
    </source>
</evidence>
<evidence type="ECO:0000313" key="3">
    <source>
        <dbReference type="Proteomes" id="UP000217005"/>
    </source>
</evidence>
<organism evidence="2 3">
    <name type="scientific">Bordetella genomosp. 1</name>
    <dbReference type="NCBI Taxonomy" id="1395607"/>
    <lineage>
        <taxon>Bacteria</taxon>
        <taxon>Pseudomonadati</taxon>
        <taxon>Pseudomonadota</taxon>
        <taxon>Betaproteobacteria</taxon>
        <taxon>Burkholderiales</taxon>
        <taxon>Alcaligenaceae</taxon>
        <taxon>Bordetella</taxon>
    </lineage>
</organism>
<dbReference type="SUPFAM" id="SSF109604">
    <property type="entry name" value="HD-domain/PDEase-like"/>
    <property type="match status" value="1"/>
</dbReference>
<evidence type="ECO:0000313" key="2">
    <source>
        <dbReference type="EMBL" id="OZI32859.1"/>
    </source>
</evidence>
<dbReference type="Pfam" id="PF01966">
    <property type="entry name" value="HD"/>
    <property type="match status" value="1"/>
</dbReference>
<dbReference type="InterPro" id="IPR052567">
    <property type="entry name" value="OP_Dioxygenase"/>
</dbReference>